<protein>
    <submittedName>
        <fullName evidence="2">Uncharacterized protein</fullName>
    </submittedName>
</protein>
<comment type="caution">
    <text evidence="2">The sequence shown here is derived from an EMBL/GenBank/DDBJ whole genome shotgun (WGS) entry which is preliminary data.</text>
</comment>
<dbReference type="AlphaFoldDB" id="A0A831RPE5"/>
<name>A0A831RPE5_9GAMM</name>
<organism evidence="2">
    <name type="scientific">Sedimenticola thiotaurini</name>
    <dbReference type="NCBI Taxonomy" id="1543721"/>
    <lineage>
        <taxon>Bacteria</taxon>
        <taxon>Pseudomonadati</taxon>
        <taxon>Pseudomonadota</taxon>
        <taxon>Gammaproteobacteria</taxon>
        <taxon>Chromatiales</taxon>
        <taxon>Sedimenticolaceae</taxon>
        <taxon>Sedimenticola</taxon>
    </lineage>
</organism>
<feature type="compositionally biased region" description="Basic and acidic residues" evidence="1">
    <location>
        <begin position="82"/>
        <end position="106"/>
    </location>
</feature>
<accession>A0A831RPE5</accession>
<sequence>MASPLSDLLYQGEVEAIQNTDDIRALEQARNTLRDRLIGDDVAPSKRDAAVQALAAYSERILELGGESTEHPMPAAAIDSSHSADYDRQAQERRQETAERLARQWSDKPVNATPDPEETP</sequence>
<proteinExistence type="predicted"/>
<evidence type="ECO:0000256" key="1">
    <source>
        <dbReference type="SAM" id="MobiDB-lite"/>
    </source>
</evidence>
<gene>
    <name evidence="2" type="ORF">ENI96_10000</name>
</gene>
<dbReference type="EMBL" id="DRKP01000113">
    <property type="protein sequence ID" value="HEB96746.1"/>
    <property type="molecule type" value="Genomic_DNA"/>
</dbReference>
<dbReference type="Proteomes" id="UP000886251">
    <property type="component" value="Unassembled WGS sequence"/>
</dbReference>
<reference evidence="2" key="1">
    <citation type="journal article" date="2020" name="mSystems">
        <title>Genome- and Community-Level Interaction Insights into Carbon Utilization and Element Cycling Functions of Hydrothermarchaeota in Hydrothermal Sediment.</title>
        <authorList>
            <person name="Zhou Z."/>
            <person name="Liu Y."/>
            <person name="Xu W."/>
            <person name="Pan J."/>
            <person name="Luo Z.H."/>
            <person name="Li M."/>
        </authorList>
    </citation>
    <scope>NUCLEOTIDE SEQUENCE [LARGE SCALE GENOMIC DNA]</scope>
    <source>
        <strain evidence="2">HyVt-443</strain>
    </source>
</reference>
<feature type="region of interest" description="Disordered" evidence="1">
    <location>
        <begin position="65"/>
        <end position="120"/>
    </location>
</feature>
<evidence type="ECO:0000313" key="2">
    <source>
        <dbReference type="EMBL" id="HEB96746.1"/>
    </source>
</evidence>